<feature type="transmembrane region" description="Helical" evidence="16">
    <location>
        <begin position="66"/>
        <end position="83"/>
    </location>
</feature>
<name>S0FV07_RUMCE</name>
<dbReference type="STRING" id="1195236.CTER_1039"/>
<keyword evidence="7" id="KW-1003">Cell membrane</keyword>
<dbReference type="Gene3D" id="3.40.50.2300">
    <property type="match status" value="1"/>
</dbReference>
<feature type="transmembrane region" description="Helical" evidence="16">
    <location>
        <begin position="179"/>
        <end position="200"/>
    </location>
</feature>
<feature type="transmembrane region" description="Helical" evidence="16">
    <location>
        <begin position="287"/>
        <end position="311"/>
    </location>
</feature>
<dbReference type="PATRIC" id="fig|1195236.3.peg.1336"/>
<dbReference type="EC" id="2.7.1.197" evidence="4"/>
<dbReference type="NCBIfam" id="TIGR00851">
    <property type="entry name" value="mtlA"/>
    <property type="match status" value="1"/>
</dbReference>
<evidence type="ECO:0000256" key="10">
    <source>
        <dbReference type="ARBA" id="ARBA00022679"/>
    </source>
</evidence>
<dbReference type="InterPro" id="IPR013014">
    <property type="entry name" value="PTS_EIIC_2"/>
</dbReference>
<accession>S0FV07</accession>
<evidence type="ECO:0000256" key="14">
    <source>
        <dbReference type="ARBA" id="ARBA00023136"/>
    </source>
</evidence>
<evidence type="ECO:0000256" key="6">
    <source>
        <dbReference type="ARBA" id="ARBA00022448"/>
    </source>
</evidence>
<dbReference type="EMBL" id="AORV01000023">
    <property type="protein sequence ID" value="EMS72994.1"/>
    <property type="molecule type" value="Genomic_DNA"/>
</dbReference>
<reference evidence="19 20" key="1">
    <citation type="journal article" date="2013" name="Genome Announc.">
        <title>Draft Genome Sequence of the Cellulolytic, Mesophilic, Anaerobic Bacterium Clostridium termitidis Strain CT1112 (DSM 5398).</title>
        <authorList>
            <person name="Lal S."/>
            <person name="Ramachandran U."/>
            <person name="Zhang X."/>
            <person name="Munir R."/>
            <person name="Sparling R."/>
            <person name="Levin D.B."/>
        </authorList>
    </citation>
    <scope>NUCLEOTIDE SEQUENCE [LARGE SCALE GENOMIC DNA]</scope>
    <source>
        <strain evidence="19 20">CT1112</strain>
    </source>
</reference>
<feature type="transmembrane region" description="Helical" evidence="16">
    <location>
        <begin position="35"/>
        <end position="54"/>
    </location>
</feature>
<dbReference type="InterPro" id="IPR050893">
    <property type="entry name" value="Sugar_PTS"/>
</dbReference>
<comment type="function">
    <text evidence="2">The phosphoenolpyruvate-dependent sugar phosphotransferase system (sugar PTS), a major carbohydrate active transport system, catalyzes the phosphorylation of incoming sugar substrates concomitantly with their translocation across the cell membrane. The enzyme II CmtAB PTS system is involved in D-mannitol transport.</text>
</comment>
<keyword evidence="10" id="KW-0808">Transferase</keyword>
<dbReference type="eggNOG" id="COG2213">
    <property type="taxonomic scope" value="Bacteria"/>
</dbReference>
<dbReference type="InterPro" id="IPR013011">
    <property type="entry name" value="PTS_EIIB_2"/>
</dbReference>
<protein>
    <recommendedName>
        <fullName evidence="5">PTS system mannitol-specific EIICB component</fullName>
        <ecNumber evidence="4">2.7.1.197</ecNumber>
    </recommendedName>
    <alternativeName>
        <fullName evidence="15">EIICB-Mtl</fullName>
    </alternativeName>
</protein>
<dbReference type="Pfam" id="PF02378">
    <property type="entry name" value="PTS_EIIC"/>
    <property type="match status" value="1"/>
</dbReference>
<sequence>MSSNINTHSSAPQIKIKERIQKVGRFLSGMIMPNIGAFIAWGLITALFIGPGWLPNATLAQMVDPFLKALLPILIGYTGGRAVGGQRGAVVGAVATLGMILGAGGAKNINEATPMFLGAMIVGPLGGYITKLFARLFDGKIKPGFEMLVNNFTDGILGMGLACAGLVGFGPIIKVATDAFGNVVRAIVEAGFLPLASIFIEPAKILFLNNAINHGVLTPLGTQQVTEVGKSIFFMLESNPGPGLGILLAYLIFSKGMAKQSAPGAILIHFLGGIHEIYFPYVLMNPILILAVIAGGISGVFTFNILGAGLIGPPAPGSIIMYFIMAPKGGLLPVLAGVIISCAVSFLLASVFIKRSKEFSGKELEAAKAAISGMKAESKGLVKKTSIKKVVVACDAGMGSSAMGASTLRNKIKKLGLDIEVTNCSIEDIPSDADVVFTHESLSGRAKSAAPNAEHISINNFINSPEYDEFAKRLS</sequence>
<keyword evidence="6" id="KW-0813">Transport</keyword>
<evidence type="ECO:0000256" key="5">
    <source>
        <dbReference type="ARBA" id="ARBA00021825"/>
    </source>
</evidence>
<feature type="transmembrane region" description="Helical" evidence="16">
    <location>
        <begin position="331"/>
        <end position="353"/>
    </location>
</feature>
<gene>
    <name evidence="19" type="ORF">CTER_1039</name>
</gene>
<comment type="subcellular location">
    <subcellularLocation>
        <location evidence="3">Cell membrane</location>
        <topology evidence="3">Multi-pass membrane protein</topology>
    </subcellularLocation>
</comment>
<dbReference type="GO" id="GO:0090563">
    <property type="term" value="F:protein-phosphocysteine-sugar phosphotransferase activity"/>
    <property type="evidence" value="ECO:0007669"/>
    <property type="project" value="TreeGrafter"/>
</dbReference>
<dbReference type="InterPro" id="IPR003501">
    <property type="entry name" value="PTS_EIIB_2/3"/>
</dbReference>
<evidence type="ECO:0000256" key="1">
    <source>
        <dbReference type="ARBA" id="ARBA00001655"/>
    </source>
</evidence>
<evidence type="ECO:0000256" key="16">
    <source>
        <dbReference type="SAM" id="Phobius"/>
    </source>
</evidence>
<dbReference type="AlphaFoldDB" id="S0FV07"/>
<dbReference type="CDD" id="cd05567">
    <property type="entry name" value="PTS_IIB_mannitol"/>
    <property type="match status" value="1"/>
</dbReference>
<comment type="catalytic activity">
    <reaction evidence="1">
        <text>D-mannitol(out) + N(pros)-phospho-L-histidyl-[protein] = D-mannitol 1-phosphate(in) + L-histidyl-[protein]</text>
        <dbReference type="Rhea" id="RHEA:33363"/>
        <dbReference type="Rhea" id="RHEA-COMP:9745"/>
        <dbReference type="Rhea" id="RHEA-COMP:9746"/>
        <dbReference type="ChEBI" id="CHEBI:16899"/>
        <dbReference type="ChEBI" id="CHEBI:29979"/>
        <dbReference type="ChEBI" id="CHEBI:61381"/>
        <dbReference type="ChEBI" id="CHEBI:64837"/>
        <dbReference type="EC" id="2.7.1.197"/>
    </reaction>
</comment>
<dbReference type="PANTHER" id="PTHR30181:SF2">
    <property type="entry name" value="PTS SYSTEM MANNITOL-SPECIFIC EIICBA COMPONENT"/>
    <property type="match status" value="1"/>
</dbReference>
<dbReference type="PROSITE" id="PS51104">
    <property type="entry name" value="PTS_EIIC_TYPE_2"/>
    <property type="match status" value="1"/>
</dbReference>
<keyword evidence="11" id="KW-0598">Phosphotransferase system</keyword>
<keyword evidence="9" id="KW-0762">Sugar transport</keyword>
<feature type="domain" description="PTS EIIC type-2" evidence="18">
    <location>
        <begin position="23"/>
        <end position="366"/>
    </location>
</feature>
<proteinExistence type="predicted"/>
<dbReference type="InterPro" id="IPR003352">
    <property type="entry name" value="PTS_EIIC"/>
</dbReference>
<keyword evidence="13 16" id="KW-1133">Transmembrane helix</keyword>
<dbReference type="SUPFAM" id="SSF52794">
    <property type="entry name" value="PTS system IIB component-like"/>
    <property type="match status" value="1"/>
</dbReference>
<keyword evidence="12 16" id="KW-0812">Transmembrane</keyword>
<evidence type="ECO:0000259" key="17">
    <source>
        <dbReference type="PROSITE" id="PS51099"/>
    </source>
</evidence>
<organism evidence="19 20">
    <name type="scientific">Ruminiclostridium cellobioparum subsp. termitidis CT1112</name>
    <dbReference type="NCBI Taxonomy" id="1195236"/>
    <lineage>
        <taxon>Bacteria</taxon>
        <taxon>Bacillati</taxon>
        <taxon>Bacillota</taxon>
        <taxon>Clostridia</taxon>
        <taxon>Eubacteriales</taxon>
        <taxon>Oscillospiraceae</taxon>
        <taxon>Ruminiclostridium</taxon>
    </lineage>
</organism>
<dbReference type="Proteomes" id="UP000014155">
    <property type="component" value="Unassembled WGS sequence"/>
</dbReference>
<keyword evidence="8" id="KW-0597">Phosphoprotein</keyword>
<evidence type="ECO:0000256" key="3">
    <source>
        <dbReference type="ARBA" id="ARBA00004651"/>
    </source>
</evidence>
<comment type="caution">
    <text evidence="19">The sequence shown here is derived from an EMBL/GenBank/DDBJ whole genome shotgun (WGS) entry which is preliminary data.</text>
</comment>
<feature type="transmembrane region" description="Helical" evidence="16">
    <location>
        <begin position="90"/>
        <end position="109"/>
    </location>
</feature>
<dbReference type="GO" id="GO:0022872">
    <property type="term" value="F:protein-N(PI)-phosphohistidine-mannitol phosphotransferase system transmembrane transporter activity"/>
    <property type="evidence" value="ECO:0007669"/>
    <property type="project" value="InterPro"/>
</dbReference>
<dbReference type="NCBIfam" id="NF011663">
    <property type="entry name" value="PRK15083.1"/>
    <property type="match status" value="1"/>
</dbReference>
<evidence type="ECO:0000256" key="9">
    <source>
        <dbReference type="ARBA" id="ARBA00022597"/>
    </source>
</evidence>
<evidence type="ECO:0000313" key="19">
    <source>
        <dbReference type="EMBL" id="EMS72994.1"/>
    </source>
</evidence>
<evidence type="ECO:0000256" key="12">
    <source>
        <dbReference type="ARBA" id="ARBA00022692"/>
    </source>
</evidence>
<feature type="transmembrane region" description="Helical" evidence="16">
    <location>
        <begin position="115"/>
        <end position="134"/>
    </location>
</feature>
<evidence type="ECO:0000256" key="7">
    <source>
        <dbReference type="ARBA" id="ARBA00022475"/>
    </source>
</evidence>
<evidence type="ECO:0000256" key="4">
    <source>
        <dbReference type="ARBA" id="ARBA00011909"/>
    </source>
</evidence>
<dbReference type="InterPro" id="IPR029503">
    <property type="entry name" value="PTS_EIIB_mannitol"/>
</dbReference>
<feature type="domain" description="PTS EIIB type-2" evidence="17">
    <location>
        <begin position="388"/>
        <end position="475"/>
    </location>
</feature>
<dbReference type="InterPro" id="IPR036095">
    <property type="entry name" value="PTS_EIIB-like_sf"/>
</dbReference>
<evidence type="ECO:0000259" key="18">
    <source>
        <dbReference type="PROSITE" id="PS51104"/>
    </source>
</evidence>
<evidence type="ECO:0000256" key="2">
    <source>
        <dbReference type="ARBA" id="ARBA00002434"/>
    </source>
</evidence>
<keyword evidence="20" id="KW-1185">Reference proteome</keyword>
<evidence type="ECO:0000256" key="13">
    <source>
        <dbReference type="ARBA" id="ARBA00022989"/>
    </source>
</evidence>
<dbReference type="GO" id="GO:0009401">
    <property type="term" value="P:phosphoenolpyruvate-dependent sugar phosphotransferase system"/>
    <property type="evidence" value="ECO:0007669"/>
    <property type="project" value="UniProtKB-KW"/>
</dbReference>
<evidence type="ECO:0000256" key="11">
    <source>
        <dbReference type="ARBA" id="ARBA00022683"/>
    </source>
</evidence>
<dbReference type="Pfam" id="PF02302">
    <property type="entry name" value="PTS_IIB"/>
    <property type="match status" value="1"/>
</dbReference>
<dbReference type="InterPro" id="IPR004718">
    <property type="entry name" value="PTS_IIC_mtl"/>
</dbReference>
<dbReference type="GO" id="GO:0005886">
    <property type="term" value="C:plasma membrane"/>
    <property type="evidence" value="ECO:0007669"/>
    <property type="project" value="UniProtKB-SubCell"/>
</dbReference>
<keyword evidence="14 16" id="KW-0472">Membrane</keyword>
<evidence type="ECO:0000256" key="8">
    <source>
        <dbReference type="ARBA" id="ARBA00022553"/>
    </source>
</evidence>
<dbReference type="PROSITE" id="PS51099">
    <property type="entry name" value="PTS_EIIB_TYPE_2"/>
    <property type="match status" value="1"/>
</dbReference>
<dbReference type="PANTHER" id="PTHR30181">
    <property type="entry name" value="MANNITOL PERMEASE IIC COMPONENT"/>
    <property type="match status" value="1"/>
</dbReference>
<evidence type="ECO:0000313" key="20">
    <source>
        <dbReference type="Proteomes" id="UP000014155"/>
    </source>
</evidence>
<feature type="transmembrane region" description="Helical" evidence="16">
    <location>
        <begin position="155"/>
        <end position="173"/>
    </location>
</feature>
<evidence type="ECO:0000256" key="15">
    <source>
        <dbReference type="ARBA" id="ARBA00033349"/>
    </source>
</evidence>